<evidence type="ECO:0000313" key="1">
    <source>
        <dbReference type="EMBL" id="KAA6346320.1"/>
    </source>
</evidence>
<comment type="caution">
    <text evidence="2">The sequence shown here is derived from an EMBL/GenBank/DDBJ whole genome shotgun (WGS) entry which is preliminary data.</text>
</comment>
<proteinExistence type="predicted"/>
<dbReference type="EMBL" id="SNRY01000134">
    <property type="protein sequence ID" value="KAA6346320.1"/>
    <property type="molecule type" value="Genomic_DNA"/>
</dbReference>
<reference evidence="2" key="1">
    <citation type="submission" date="2019-03" db="EMBL/GenBank/DDBJ databases">
        <title>Single cell metagenomics reveals metabolic interactions within the superorganism composed of flagellate Streblomastix strix and complex community of Bacteroidetes bacteria on its surface.</title>
        <authorList>
            <person name="Treitli S.C."/>
            <person name="Kolisko M."/>
            <person name="Husnik F."/>
            <person name="Keeling P."/>
            <person name="Hampl V."/>
        </authorList>
    </citation>
    <scope>NUCLEOTIDE SEQUENCE</scope>
    <source>
        <strain evidence="2">STM</strain>
    </source>
</reference>
<evidence type="ECO:0000313" key="2">
    <source>
        <dbReference type="EMBL" id="KAA6346337.1"/>
    </source>
</evidence>
<protein>
    <recommendedName>
        <fullName evidence="3">Bro-N domain-containing protein</fullName>
    </recommendedName>
</protein>
<dbReference type="AlphaFoldDB" id="A0A5J4SJZ4"/>
<dbReference type="EMBL" id="SNRY01000134">
    <property type="protein sequence ID" value="KAA6346337.1"/>
    <property type="molecule type" value="Genomic_DNA"/>
</dbReference>
<organism evidence="2">
    <name type="scientific">termite gut metagenome</name>
    <dbReference type="NCBI Taxonomy" id="433724"/>
    <lineage>
        <taxon>unclassified sequences</taxon>
        <taxon>metagenomes</taxon>
        <taxon>organismal metagenomes</taxon>
    </lineage>
</organism>
<accession>A0A5J4SJZ4</accession>
<evidence type="ECO:0008006" key="3">
    <source>
        <dbReference type="Google" id="ProtNLM"/>
    </source>
</evidence>
<name>A0A5J4SJZ4_9ZZZZ</name>
<sequence>METGKLYIKENENGKINIIFVPVNNAVWLTRSQIATLLGCYTTTVSNHVRAIFKLGVFREDEVSYCVHYANGNGVDMYNLEMITALAFRIHSRNAEVFWLWLMKRVYFK</sequence>
<gene>
    <name evidence="1" type="ORF">EZS27_006142</name>
    <name evidence="2" type="ORF">EZS27_006159</name>
</gene>
<dbReference type="PANTHER" id="PTHR35810:SF1">
    <property type="entry name" value="CYTOPLASMIC PROTEIN"/>
    <property type="match status" value="1"/>
</dbReference>
<dbReference type="PANTHER" id="PTHR35810">
    <property type="entry name" value="CYTOPLASMIC PROTEIN-RELATED"/>
    <property type="match status" value="1"/>
</dbReference>